<keyword evidence="2" id="KW-1185">Reference proteome</keyword>
<dbReference type="EMBL" id="PHHC01000132">
    <property type="protein sequence ID" value="PPE03179.1"/>
    <property type="molecule type" value="Genomic_DNA"/>
</dbReference>
<accession>A0A2S5R767</accession>
<protein>
    <submittedName>
        <fullName evidence="1">Phage portal protein</fullName>
    </submittedName>
</protein>
<comment type="caution">
    <text evidence="1">The sequence shown here is derived from an EMBL/GenBank/DDBJ whole genome shotgun (WGS) entry which is preliminary data.</text>
</comment>
<gene>
    <name evidence="1" type="ORF">HCUR_01379</name>
</gene>
<proteinExistence type="predicted"/>
<dbReference type="NCBIfam" id="TIGR01537">
    <property type="entry name" value="portal_HK97"/>
    <property type="match status" value="1"/>
</dbReference>
<dbReference type="Proteomes" id="UP000239425">
    <property type="component" value="Unassembled WGS sequence"/>
</dbReference>
<dbReference type="RefSeq" id="WP_104207293.1">
    <property type="nucleotide sequence ID" value="NZ_PHHC01000132.1"/>
</dbReference>
<dbReference type="InterPro" id="IPR006944">
    <property type="entry name" value="Phage/GTA_portal"/>
</dbReference>
<evidence type="ECO:0000313" key="2">
    <source>
        <dbReference type="Proteomes" id="UP000239425"/>
    </source>
</evidence>
<evidence type="ECO:0000313" key="1">
    <source>
        <dbReference type="EMBL" id="PPE03179.1"/>
    </source>
</evidence>
<dbReference type="InterPro" id="IPR006427">
    <property type="entry name" value="Portal_HK97"/>
</dbReference>
<dbReference type="Pfam" id="PF04860">
    <property type="entry name" value="Phage_portal"/>
    <property type="match status" value="1"/>
</dbReference>
<organism evidence="1 2">
    <name type="scientific">Holospora curviuscula</name>
    <dbReference type="NCBI Taxonomy" id="1082868"/>
    <lineage>
        <taxon>Bacteria</taxon>
        <taxon>Pseudomonadati</taxon>
        <taxon>Pseudomonadota</taxon>
        <taxon>Alphaproteobacteria</taxon>
        <taxon>Holosporales</taxon>
        <taxon>Holosporaceae</taxon>
        <taxon>Holospora</taxon>
    </lineage>
</organism>
<reference evidence="1 2" key="1">
    <citation type="submission" date="2017-11" db="EMBL/GenBank/DDBJ databases">
        <title>Comparative genomic analysis of Holospora spp., intranuclear symbionts of paramecia.</title>
        <authorList>
            <person name="Garushyants S.K."/>
            <person name="Beliavskaya A."/>
            <person name="Malko D.B."/>
            <person name="Logacheva M.D."/>
            <person name="Rautian M.S."/>
            <person name="Gelfand M.S."/>
        </authorList>
    </citation>
    <scope>NUCLEOTIDE SEQUENCE [LARGE SCALE GENOMIC DNA]</scope>
    <source>
        <strain evidence="2">02AZ16</strain>
    </source>
</reference>
<sequence>MKFFKKKPLEKKAVSTPFLTTSSNYGYSGKEHTFEEMAALGYQNNPIVYRCITLIARSIASVQIHLKKKLSDTRITHHPIISLLNNPNPFQRYESFTEMVVSHLLLSGNAFIEYVGDASSCGELYILRPDHVRILYTNQGFPETYEYQIGNTTHHIPIDGLTGRSQIVHISLFNPFENHWGQSPLMAAMPLVQFRNEALDHNLSILKRGGNPSGVLTVDSQYEMTEEQRIQLRTDLENLYTGRDNAGRIMVLSNGLRWEKTGFSPQEMAFLEGQGEAARGIAQLFGIPPTCIGIPGDERFANYKEARVHMWEETLIPMVNLILSNYQKLLSILDKEVELSYSKDDIDALSIKREALWERTNNAAFLTINEKRRIMGFTPLPDGDVLVAA</sequence>
<name>A0A2S5R767_9PROT</name>
<dbReference type="AlphaFoldDB" id="A0A2S5R767"/>
<dbReference type="OrthoDB" id="9134461at2"/>